<gene>
    <name evidence="5" type="ORF">V7S43_008850</name>
</gene>
<dbReference type="PROSITE" id="PS50102">
    <property type="entry name" value="RRM"/>
    <property type="match status" value="2"/>
</dbReference>
<reference evidence="5 6" key="1">
    <citation type="submission" date="2024-09" db="EMBL/GenBank/DDBJ databases">
        <title>Genome sequencing and assembly of Phytophthora oleae, isolate VK10A, causative agent of rot of olive drupes.</title>
        <authorList>
            <person name="Conti Taguali S."/>
            <person name="Riolo M."/>
            <person name="La Spada F."/>
            <person name="Cacciola S.O."/>
            <person name="Dionisio G."/>
        </authorList>
    </citation>
    <scope>NUCLEOTIDE SEQUENCE [LARGE SCALE GENOMIC DNA]</scope>
    <source>
        <strain evidence="5 6">VK10A</strain>
    </source>
</reference>
<accession>A0ABD3FI98</accession>
<feature type="coiled-coil region" evidence="2">
    <location>
        <begin position="303"/>
        <end position="330"/>
    </location>
</feature>
<dbReference type="Gene3D" id="3.30.70.330">
    <property type="match status" value="2"/>
</dbReference>
<evidence type="ECO:0000313" key="6">
    <source>
        <dbReference type="Proteomes" id="UP001632037"/>
    </source>
</evidence>
<evidence type="ECO:0000259" key="4">
    <source>
        <dbReference type="PROSITE" id="PS50102"/>
    </source>
</evidence>
<dbReference type="SUPFAM" id="SSF54928">
    <property type="entry name" value="RNA-binding domain, RBD"/>
    <property type="match status" value="1"/>
</dbReference>
<dbReference type="SMART" id="SM00361">
    <property type="entry name" value="RRM_1"/>
    <property type="match status" value="2"/>
</dbReference>
<keyword evidence="2" id="KW-0175">Coiled coil</keyword>
<dbReference type="InterPro" id="IPR000504">
    <property type="entry name" value="RRM_dom"/>
</dbReference>
<dbReference type="PANTHER" id="PTHR15608:SF0">
    <property type="entry name" value="HIV TAT-SPECIFIC FACTOR 1"/>
    <property type="match status" value="1"/>
</dbReference>
<keyword evidence="6" id="KW-1185">Reference proteome</keyword>
<feature type="compositionally biased region" description="Basic residues" evidence="3">
    <location>
        <begin position="74"/>
        <end position="83"/>
    </location>
</feature>
<feature type="domain" description="RRM" evidence="4">
    <location>
        <begin position="96"/>
        <end position="185"/>
    </location>
</feature>
<evidence type="ECO:0000256" key="3">
    <source>
        <dbReference type="SAM" id="MobiDB-lite"/>
    </source>
</evidence>
<evidence type="ECO:0000313" key="5">
    <source>
        <dbReference type="EMBL" id="KAL3666059.1"/>
    </source>
</evidence>
<dbReference type="SUPFAM" id="SSF55315">
    <property type="entry name" value="L30e-like"/>
    <property type="match status" value="1"/>
</dbReference>
<dbReference type="EMBL" id="JBIMZQ010000018">
    <property type="protein sequence ID" value="KAL3666059.1"/>
    <property type="molecule type" value="Genomic_DNA"/>
</dbReference>
<dbReference type="CDD" id="cd00590">
    <property type="entry name" value="RRM_SF"/>
    <property type="match status" value="1"/>
</dbReference>
<feature type="region of interest" description="Disordered" evidence="3">
    <location>
        <begin position="28"/>
        <end position="91"/>
    </location>
</feature>
<sequence>MSRRPGTSSSCAARRKPQTLEAYVQVAIDANAPAIPTTAKKGRRRRKKNQREASNQSPPFVETKPATIPAPSIPKRRKRRSKFKNYESHQIPPPSCKFRVRGLVTPEELEDEDEVEELQEELCVDFSHFGELENVTISRERNYSNLLEGDVIVTFRDAASAFSAFNVYDGKVFGGKAVTCFWETQRHVVVVVKGMMTPEELEDPDEMADVEEMMQLFRNYGEVKDLRLSEATGEVTVVFNDGQDAEKVVQALNGSQYGGREVTACLELSRGEAHIDAKAESSPDLETKRVATPTAKVLTSTNAPELQELIELLVKRLAALQERAHKQNKATSRSRRLVLGMHEVRRGLVCNKIVLLIIATDFHGNEAVEDKYTELMAMATERDVPVLAPMNRYEEQYRIFCIIF</sequence>
<dbReference type="PANTHER" id="PTHR15608">
    <property type="entry name" value="SPLICING FACTOR U2AF-ASSOCIATED PROTEIN 2"/>
    <property type="match status" value="1"/>
</dbReference>
<dbReference type="Proteomes" id="UP001632037">
    <property type="component" value="Unassembled WGS sequence"/>
</dbReference>
<dbReference type="AlphaFoldDB" id="A0ABD3FI98"/>
<feature type="domain" description="RRM" evidence="4">
    <location>
        <begin position="188"/>
        <end position="269"/>
    </location>
</feature>
<dbReference type="Pfam" id="PF00076">
    <property type="entry name" value="RRM_1"/>
    <property type="match status" value="1"/>
</dbReference>
<proteinExistence type="predicted"/>
<comment type="caution">
    <text evidence="5">The sequence shown here is derived from an EMBL/GenBank/DDBJ whole genome shotgun (WGS) entry which is preliminary data.</text>
</comment>
<protein>
    <recommendedName>
        <fullName evidence="4">RRM domain-containing protein</fullName>
    </recommendedName>
</protein>
<name>A0ABD3FI98_9STRA</name>
<dbReference type="InterPro" id="IPR003954">
    <property type="entry name" value="RRM_euk-type"/>
</dbReference>
<evidence type="ECO:0000256" key="1">
    <source>
        <dbReference type="PROSITE-ProRule" id="PRU00176"/>
    </source>
</evidence>
<dbReference type="InterPro" id="IPR029064">
    <property type="entry name" value="Ribosomal_eL30-like_sf"/>
</dbReference>
<dbReference type="SMART" id="SM00360">
    <property type="entry name" value="RRM"/>
    <property type="match status" value="2"/>
</dbReference>
<keyword evidence="1" id="KW-0694">RNA-binding</keyword>
<dbReference type="GO" id="GO:0003723">
    <property type="term" value="F:RNA binding"/>
    <property type="evidence" value="ECO:0007669"/>
    <property type="project" value="UniProtKB-UniRule"/>
</dbReference>
<feature type="compositionally biased region" description="Basic residues" evidence="3">
    <location>
        <begin position="40"/>
        <end position="49"/>
    </location>
</feature>
<organism evidence="5 6">
    <name type="scientific">Phytophthora oleae</name>
    <dbReference type="NCBI Taxonomy" id="2107226"/>
    <lineage>
        <taxon>Eukaryota</taxon>
        <taxon>Sar</taxon>
        <taxon>Stramenopiles</taxon>
        <taxon>Oomycota</taxon>
        <taxon>Peronosporomycetes</taxon>
        <taxon>Peronosporales</taxon>
        <taxon>Peronosporaceae</taxon>
        <taxon>Phytophthora</taxon>
    </lineage>
</organism>
<evidence type="ECO:0000256" key="2">
    <source>
        <dbReference type="SAM" id="Coils"/>
    </source>
</evidence>
<dbReference type="InterPro" id="IPR034393">
    <property type="entry name" value="TatSF1-like"/>
</dbReference>
<dbReference type="InterPro" id="IPR012677">
    <property type="entry name" value="Nucleotide-bd_a/b_plait_sf"/>
</dbReference>
<dbReference type="InterPro" id="IPR035979">
    <property type="entry name" value="RBD_domain_sf"/>
</dbReference>